<reference evidence="1" key="1">
    <citation type="journal article" date="2015" name="ISME J.">
        <title>Draft Genome Sequence of Streptomyces incarnatus NRRL8089, which Produces the Nucleoside Antibiotic Sinefungin.</title>
        <authorList>
            <person name="Oshima K."/>
            <person name="Hattori M."/>
            <person name="Shimizu H."/>
            <person name="Fukuda K."/>
            <person name="Nemoto M."/>
            <person name="Inagaki K."/>
            <person name="Tamura T."/>
        </authorList>
    </citation>
    <scope>NUCLEOTIDE SEQUENCE</scope>
    <source>
        <strain evidence="1">FACHB-1375</strain>
    </source>
</reference>
<evidence type="ECO:0000313" key="1">
    <source>
        <dbReference type="EMBL" id="MBD2179636.1"/>
    </source>
</evidence>
<keyword evidence="2" id="KW-1185">Reference proteome</keyword>
<accession>A0A926V9E2</accession>
<gene>
    <name evidence="1" type="ORF">H6G03_00680</name>
</gene>
<organism evidence="1 2">
    <name type="scientific">Aerosakkonema funiforme FACHB-1375</name>
    <dbReference type="NCBI Taxonomy" id="2949571"/>
    <lineage>
        <taxon>Bacteria</taxon>
        <taxon>Bacillati</taxon>
        <taxon>Cyanobacteriota</taxon>
        <taxon>Cyanophyceae</taxon>
        <taxon>Oscillatoriophycideae</taxon>
        <taxon>Aerosakkonematales</taxon>
        <taxon>Aerosakkonemataceae</taxon>
        <taxon>Aerosakkonema</taxon>
    </lineage>
</organism>
<reference evidence="1" key="2">
    <citation type="submission" date="2020-08" db="EMBL/GenBank/DDBJ databases">
        <authorList>
            <person name="Chen M."/>
            <person name="Teng W."/>
            <person name="Zhao L."/>
            <person name="Hu C."/>
            <person name="Zhou Y."/>
            <person name="Han B."/>
            <person name="Song L."/>
            <person name="Shu W."/>
        </authorList>
    </citation>
    <scope>NUCLEOTIDE SEQUENCE</scope>
    <source>
        <strain evidence="1">FACHB-1375</strain>
    </source>
</reference>
<dbReference type="Proteomes" id="UP000641646">
    <property type="component" value="Unassembled WGS sequence"/>
</dbReference>
<sequence length="92" mass="11033">MNLFEARKLAKLLNLPPLVGNTLKEINEAEIIRASKLQAVPWYEENWDNFISELDARFLPDDCLIDLRQSNLTQFWIQNRDMTFWELLEFFQ</sequence>
<proteinExistence type="predicted"/>
<name>A0A926V9E2_9CYAN</name>
<protein>
    <submittedName>
        <fullName evidence="1">Uncharacterized protein</fullName>
    </submittedName>
</protein>
<comment type="caution">
    <text evidence="1">The sequence shown here is derived from an EMBL/GenBank/DDBJ whole genome shotgun (WGS) entry which is preliminary data.</text>
</comment>
<dbReference type="AlphaFoldDB" id="A0A926V9E2"/>
<evidence type="ECO:0000313" key="2">
    <source>
        <dbReference type="Proteomes" id="UP000641646"/>
    </source>
</evidence>
<dbReference type="EMBL" id="JACJPW010000001">
    <property type="protein sequence ID" value="MBD2179636.1"/>
    <property type="molecule type" value="Genomic_DNA"/>
</dbReference>
<dbReference type="RefSeq" id="WP_190461012.1">
    <property type="nucleotide sequence ID" value="NZ_JACJPW010000001.1"/>
</dbReference>